<organism evidence="1 2">
    <name type="scientific">Nonomuraea mangrovi</name>
    <dbReference type="NCBI Taxonomy" id="2316207"/>
    <lineage>
        <taxon>Bacteria</taxon>
        <taxon>Bacillati</taxon>
        <taxon>Actinomycetota</taxon>
        <taxon>Actinomycetes</taxon>
        <taxon>Streptosporangiales</taxon>
        <taxon>Streptosporangiaceae</taxon>
        <taxon>Nonomuraea</taxon>
    </lineage>
</organism>
<proteinExistence type="predicted"/>
<dbReference type="Proteomes" id="UP001597368">
    <property type="component" value="Unassembled WGS sequence"/>
</dbReference>
<dbReference type="RefSeq" id="WP_379573791.1">
    <property type="nucleotide sequence ID" value="NZ_JBHUFV010000033.1"/>
</dbReference>
<dbReference type="InterPro" id="IPR011059">
    <property type="entry name" value="Metal-dep_hydrolase_composite"/>
</dbReference>
<protein>
    <recommendedName>
        <fullName evidence="3">Amidohydrolase-related domain-containing protein</fullName>
    </recommendedName>
</protein>
<dbReference type="SUPFAM" id="SSF51338">
    <property type="entry name" value="Composite domain of metallo-dependent hydrolases"/>
    <property type="match status" value="2"/>
</dbReference>
<name>A0ABW4SVU7_9ACTN</name>
<gene>
    <name evidence="1" type="ORF">ACFSKW_20035</name>
</gene>
<dbReference type="Gene3D" id="3.20.20.140">
    <property type="entry name" value="Metal-dependent hydrolases"/>
    <property type="match status" value="1"/>
</dbReference>
<sequence length="329" mass="33756">MGALTQGFGSRAPAPVVLHSAPLVLPVSAPPIRDGAVAIRGERVLQVGSRADLLTYFPVDDEIRWSGLITPGLVNACRTGPLGPGVTSAADLGERDSPGGVTYLEVTCASEQAWEDSGRDALITAIREHPGAVGVAAHATDPLVMEDLAVLARTFGLRLMADLGRHSLAELDETGVLGPHCHVTGEGPLAPGERKLLRLRGTTLAVLGGDVSALVEEGTAIAFGGPPLAVARAVRDATRMRRLERVLVEAATVGGARATGRAEGPGRVGTLAPGSRADLAVFDTRGGRDPYAALLDQPPCLGRVIGGVPVPNPGWQAAPQPGAAREQAG</sequence>
<comment type="caution">
    <text evidence="1">The sequence shown here is derived from an EMBL/GenBank/DDBJ whole genome shotgun (WGS) entry which is preliminary data.</text>
</comment>
<evidence type="ECO:0000313" key="1">
    <source>
        <dbReference type="EMBL" id="MFD1933755.1"/>
    </source>
</evidence>
<accession>A0ABW4SVU7</accession>
<evidence type="ECO:0000313" key="2">
    <source>
        <dbReference type="Proteomes" id="UP001597368"/>
    </source>
</evidence>
<reference evidence="2" key="1">
    <citation type="journal article" date="2019" name="Int. J. Syst. Evol. Microbiol.">
        <title>The Global Catalogue of Microorganisms (GCM) 10K type strain sequencing project: providing services to taxonomists for standard genome sequencing and annotation.</title>
        <authorList>
            <consortium name="The Broad Institute Genomics Platform"/>
            <consortium name="The Broad Institute Genome Sequencing Center for Infectious Disease"/>
            <person name="Wu L."/>
            <person name="Ma J."/>
        </authorList>
    </citation>
    <scope>NUCLEOTIDE SEQUENCE [LARGE SCALE GENOMIC DNA]</scope>
    <source>
        <strain evidence="2">ICMP 6774ER</strain>
    </source>
</reference>
<evidence type="ECO:0008006" key="3">
    <source>
        <dbReference type="Google" id="ProtNLM"/>
    </source>
</evidence>
<dbReference type="EMBL" id="JBHUFV010000033">
    <property type="protein sequence ID" value="MFD1933755.1"/>
    <property type="molecule type" value="Genomic_DNA"/>
</dbReference>
<dbReference type="Gene3D" id="2.30.40.10">
    <property type="entry name" value="Urease, subunit C, domain 1"/>
    <property type="match status" value="1"/>
</dbReference>
<keyword evidence="2" id="KW-1185">Reference proteome</keyword>